<dbReference type="PROSITE" id="PS51257">
    <property type="entry name" value="PROKAR_LIPOPROTEIN"/>
    <property type="match status" value="1"/>
</dbReference>
<accession>A0ABV5CCI7</accession>
<dbReference type="RefSeq" id="WP_375556792.1">
    <property type="nucleotide sequence ID" value="NZ_JBBVGT010000002.1"/>
</dbReference>
<proteinExistence type="predicted"/>
<keyword evidence="2" id="KW-0812">Transmembrane</keyword>
<dbReference type="Pfam" id="PF16398">
    <property type="entry name" value="DUF5007"/>
    <property type="match status" value="1"/>
</dbReference>
<evidence type="ECO:0000313" key="4">
    <source>
        <dbReference type="Proteomes" id="UP001580928"/>
    </source>
</evidence>
<dbReference type="EMBL" id="JBBVGT010000002">
    <property type="protein sequence ID" value="MFB5945249.1"/>
    <property type="molecule type" value="Genomic_DNA"/>
</dbReference>
<feature type="transmembrane region" description="Helical" evidence="2">
    <location>
        <begin position="12"/>
        <end position="30"/>
    </location>
</feature>
<dbReference type="InterPro" id="IPR032173">
    <property type="entry name" value="DUF5007"/>
</dbReference>
<dbReference type="Proteomes" id="UP001580928">
    <property type="component" value="Unassembled WGS sequence"/>
</dbReference>
<keyword evidence="2" id="KW-1133">Transmembrane helix</keyword>
<keyword evidence="4" id="KW-1185">Reference proteome</keyword>
<organism evidence="3 4">
    <name type="scientific">Albibacterium profundi</name>
    <dbReference type="NCBI Taxonomy" id="3134906"/>
    <lineage>
        <taxon>Bacteria</taxon>
        <taxon>Pseudomonadati</taxon>
        <taxon>Bacteroidota</taxon>
        <taxon>Sphingobacteriia</taxon>
        <taxon>Sphingobacteriales</taxon>
        <taxon>Sphingobacteriaceae</taxon>
        <taxon>Albibacterium</taxon>
    </lineage>
</organism>
<evidence type="ECO:0000313" key="3">
    <source>
        <dbReference type="EMBL" id="MFB5945249.1"/>
    </source>
</evidence>
<gene>
    <name evidence="3" type="ORF">WKR92_05365</name>
</gene>
<evidence type="ECO:0000256" key="1">
    <source>
        <dbReference type="SAM" id="MobiDB-lite"/>
    </source>
</evidence>
<keyword evidence="2" id="KW-0472">Membrane</keyword>
<evidence type="ECO:0000256" key="2">
    <source>
        <dbReference type="SAM" id="Phobius"/>
    </source>
</evidence>
<feature type="region of interest" description="Disordered" evidence="1">
    <location>
        <begin position="186"/>
        <end position="216"/>
    </location>
</feature>
<name>A0ABV5CCI7_9SPHI</name>
<comment type="caution">
    <text evidence="3">The sequence shown here is derived from an EMBL/GenBank/DDBJ whole genome shotgun (WGS) entry which is preliminary data.</text>
</comment>
<protein>
    <submittedName>
        <fullName evidence="3">DUF5007 domain-containing protein</fullName>
    </submittedName>
</protein>
<sequence>MGKLKNNMNNKYVLDSISKLCLFMTIVMLMTSCVDKFLPDDLDSLGVDSRFTQTDYRPVLGRNTLMNNNFNAGNASQPLTFKIINIRKMNGDPAKELTENFPVQVWKKPYLGTEKSLEEIENKRTIENQPLFDIREHNGAFEMWAAANSSFVRTAPDSGYVFDVEVSNSGGRRYFTDMRLTPMKERPYEPSNLDETTGGATQPFVRPTSVSGMRGHRTSNFLGTSNIEVYFRKVVDENGNNIGDGNSIKFLFKDSLNSPIDPNKFALTDWDNLMHGFNMEKTDEYVKYQVAYPIPLIPYETKYTTVDGTRAHLNFRYERLGFGNRREEASLVFDFAIFEKGDWEVIFRFAQERPKFENE</sequence>
<reference evidence="3 4" key="1">
    <citation type="submission" date="2024-04" db="EMBL/GenBank/DDBJ databases">
        <title>Albibacterium profundi sp. nov., isolated from sediment of the Challenger Deep of Mariana Trench.</title>
        <authorList>
            <person name="Wang Y."/>
        </authorList>
    </citation>
    <scope>NUCLEOTIDE SEQUENCE [LARGE SCALE GENOMIC DNA]</scope>
    <source>
        <strain evidence="3 4">RHL897</strain>
    </source>
</reference>